<feature type="transmembrane region" description="Helical" evidence="1">
    <location>
        <begin position="101"/>
        <end position="120"/>
    </location>
</feature>
<organism evidence="2 3">
    <name type="scientific">Eiseniibacteriota bacterium</name>
    <dbReference type="NCBI Taxonomy" id="2212470"/>
    <lineage>
        <taxon>Bacteria</taxon>
        <taxon>Candidatus Eiseniibacteriota</taxon>
    </lineage>
</organism>
<evidence type="ECO:0000256" key="1">
    <source>
        <dbReference type="SAM" id="Phobius"/>
    </source>
</evidence>
<evidence type="ECO:0000313" key="2">
    <source>
        <dbReference type="EMBL" id="TMQ47712.1"/>
    </source>
</evidence>
<gene>
    <name evidence="2" type="ORF">E6K71_09125</name>
</gene>
<dbReference type="EMBL" id="VBOR01000099">
    <property type="protein sequence ID" value="TMQ47712.1"/>
    <property type="molecule type" value="Genomic_DNA"/>
</dbReference>
<comment type="caution">
    <text evidence="2">The sequence shown here is derived from an EMBL/GenBank/DDBJ whole genome shotgun (WGS) entry which is preliminary data.</text>
</comment>
<evidence type="ECO:0008006" key="4">
    <source>
        <dbReference type="Google" id="ProtNLM"/>
    </source>
</evidence>
<proteinExistence type="predicted"/>
<reference evidence="2 3" key="1">
    <citation type="journal article" date="2019" name="Nat. Microbiol.">
        <title>Mediterranean grassland soil C-N compound turnover is dependent on rainfall and depth, and is mediated by genomically divergent microorganisms.</title>
        <authorList>
            <person name="Diamond S."/>
            <person name="Andeer P.F."/>
            <person name="Li Z."/>
            <person name="Crits-Christoph A."/>
            <person name="Burstein D."/>
            <person name="Anantharaman K."/>
            <person name="Lane K.R."/>
            <person name="Thomas B.C."/>
            <person name="Pan C."/>
            <person name="Northen T.R."/>
            <person name="Banfield J.F."/>
        </authorList>
    </citation>
    <scope>NUCLEOTIDE SEQUENCE [LARGE SCALE GENOMIC DNA]</scope>
    <source>
        <strain evidence="2">WS_1</strain>
    </source>
</reference>
<dbReference type="Proteomes" id="UP000316292">
    <property type="component" value="Unassembled WGS sequence"/>
</dbReference>
<name>A0A538S8K2_UNCEI</name>
<dbReference type="AlphaFoldDB" id="A0A538S8K2"/>
<feature type="transmembrane region" description="Helical" evidence="1">
    <location>
        <begin position="132"/>
        <end position="149"/>
    </location>
</feature>
<protein>
    <recommendedName>
        <fullName evidence="4">DUF1761 domain-containing protein</fullName>
    </recommendedName>
</protein>
<keyword evidence="1" id="KW-1133">Transmembrane helix</keyword>
<feature type="transmembrane region" description="Helical" evidence="1">
    <location>
        <begin position="6"/>
        <end position="29"/>
    </location>
</feature>
<sequence>MVSIPSLWLPILLSAVFVFLASWILHMFLPYHRSDFAKVPNEGEVQDALRRFNIPPGDYMLPNAGSPAGMKSPEFQEKFKKGPVLVMTVFKGGSMNMGGSLAQWFVYLLIVGVFAAYVTGRALQPGATYLEVFRFAGCTAFLSYSIALWQDSIWYKRKWSTTIKNTFDGLVYGLLTAGTFGWLWPK</sequence>
<evidence type="ECO:0000313" key="3">
    <source>
        <dbReference type="Proteomes" id="UP000316292"/>
    </source>
</evidence>
<keyword evidence="1" id="KW-0472">Membrane</keyword>
<feature type="transmembrane region" description="Helical" evidence="1">
    <location>
        <begin position="169"/>
        <end position="185"/>
    </location>
</feature>
<accession>A0A538S8K2</accession>
<keyword evidence="1" id="KW-0812">Transmembrane</keyword>